<dbReference type="EMBL" id="FLZR02000019">
    <property type="protein sequence ID" value="VUZ99902.1"/>
    <property type="molecule type" value="Genomic_DNA"/>
</dbReference>
<evidence type="ECO:0000313" key="1">
    <source>
        <dbReference type="EMBL" id="VUZ99902.1"/>
    </source>
</evidence>
<dbReference type="OrthoDB" id="10489123at2759"/>
<proteinExistence type="predicted"/>
<gene>
    <name evidence="1" type="ORF">PVP01_0006150</name>
</gene>
<dbReference type="VEuPathDB" id="PlasmoDB:PVPAM_110064300"/>
<dbReference type="VEuPathDB" id="PlasmoDB:PVW1_020027600"/>
<reference evidence="1" key="1">
    <citation type="submission" date="2016-07" db="EMBL/GenBank/DDBJ databases">
        <authorList>
            <consortium name="Pathogen Informatics"/>
        </authorList>
    </citation>
    <scope>NUCLEOTIDE SEQUENCE</scope>
</reference>
<accession>A0A565A4Y9</accession>
<organism evidence="1">
    <name type="scientific">Plasmodium vivax</name>
    <name type="common">malaria parasite P. vivax</name>
    <dbReference type="NCBI Taxonomy" id="5855"/>
    <lineage>
        <taxon>Eukaryota</taxon>
        <taxon>Sar</taxon>
        <taxon>Alveolata</taxon>
        <taxon>Apicomplexa</taxon>
        <taxon>Aconoidasida</taxon>
        <taxon>Haemosporida</taxon>
        <taxon>Plasmodiidae</taxon>
        <taxon>Plasmodium</taxon>
        <taxon>Plasmodium (Plasmodium)</taxon>
    </lineage>
</organism>
<name>A0A565A4Y9_PLAVI</name>
<dbReference type="VEuPathDB" id="PlasmoDB:PVX_053690"/>
<dbReference type="AlphaFoldDB" id="A0A565A4Y9"/>
<dbReference type="VEuPathDB" id="PlasmoDB:PVP01_0006150"/>
<dbReference type="Proteomes" id="UP000220605">
    <property type="component" value="Unassembled WGS sequence"/>
</dbReference>
<sequence>MNIAQWIYKFFEDIDKYIAKAKDVESIDISDGLPSACTSFSRNWESKLKINGTAEKICVKCIKLYDSLDYINKTLPTDTNYKKDCEFLNVWLNLKLYNNVINETDCVSMFYDELEAHCAGDCLGSLSDFQMYNIKNDDLDKMKILYNLHYKRSEIRDLIDTASNKDAKLLLEPSTLCFNEYRIAASKCNNKDSKFCKLLENFKNEYEKLYPVVETKSPEFLKNFKRLSGDENNKIISTAVTGSIVGLIPLVGILYKYTPMGQLLKPNKGKVMDGQIYNGKDMRNISLMDQENEPSTFQQGTYNIKYQSA</sequence>
<protein>
    <submittedName>
        <fullName evidence="1">VIR protein</fullName>
    </submittedName>
</protein>